<name>A0A3B3HHY1_ORYLA</name>
<evidence type="ECO:0000256" key="2">
    <source>
        <dbReference type="ARBA" id="ARBA00010011"/>
    </source>
</evidence>
<comment type="similarity">
    <text evidence="2">Belongs to the seminal plasma protein family.</text>
</comment>
<evidence type="ECO:0000256" key="5">
    <source>
        <dbReference type="ARBA" id="ARBA00023157"/>
    </source>
</evidence>
<dbReference type="PANTHER" id="PTHR22918:SF1">
    <property type="entry name" value="FIBRONECTIN TYPE-II DOMAIN-CONTAINING PROTEIN"/>
    <property type="match status" value="1"/>
</dbReference>
<keyword evidence="3" id="KW-0964">Secreted</keyword>
<dbReference type="PROSITE" id="PS51092">
    <property type="entry name" value="FN2_2"/>
    <property type="match status" value="1"/>
</dbReference>
<evidence type="ECO:0000313" key="10">
    <source>
        <dbReference type="Proteomes" id="UP000001038"/>
    </source>
</evidence>
<dbReference type="SUPFAM" id="SSF57440">
    <property type="entry name" value="Kringle-like"/>
    <property type="match status" value="1"/>
</dbReference>
<dbReference type="InterPro" id="IPR036943">
    <property type="entry name" value="FN_type2_sf"/>
</dbReference>
<dbReference type="FunFam" id="2.10.10.10:FF:000001">
    <property type="entry name" value="Fibronectin 1a isoform 1"/>
    <property type="match status" value="1"/>
</dbReference>
<feature type="signal peptide" evidence="7">
    <location>
        <begin position="1"/>
        <end position="25"/>
    </location>
</feature>
<dbReference type="Bgee" id="ENSORLG00000027253">
    <property type="expression patterns" value="Expressed in muscle tissue and 13 other cell types or tissues"/>
</dbReference>
<dbReference type="PANTHER" id="PTHR22918">
    <property type="entry name" value="SEMINAL PLASMA PROTEIN"/>
    <property type="match status" value="1"/>
</dbReference>
<dbReference type="Ensembl" id="ENSORLT00000045681.1">
    <property type="protein sequence ID" value="ENSORLP00000031302.1"/>
    <property type="gene ID" value="ENSORLG00000027253.1"/>
</dbReference>
<dbReference type="CDD" id="cd00062">
    <property type="entry name" value="FN2"/>
    <property type="match status" value="1"/>
</dbReference>
<reference evidence="9 10" key="1">
    <citation type="journal article" date="2007" name="Nature">
        <title>The medaka draft genome and insights into vertebrate genome evolution.</title>
        <authorList>
            <person name="Kasahara M."/>
            <person name="Naruse K."/>
            <person name="Sasaki S."/>
            <person name="Nakatani Y."/>
            <person name="Qu W."/>
            <person name="Ahsan B."/>
            <person name="Yamada T."/>
            <person name="Nagayasu Y."/>
            <person name="Doi K."/>
            <person name="Kasai Y."/>
            <person name="Jindo T."/>
            <person name="Kobayashi D."/>
            <person name="Shimada A."/>
            <person name="Toyoda A."/>
            <person name="Kuroki Y."/>
            <person name="Fujiyama A."/>
            <person name="Sasaki T."/>
            <person name="Shimizu A."/>
            <person name="Asakawa S."/>
            <person name="Shimizu N."/>
            <person name="Hashimoto S."/>
            <person name="Yang J."/>
            <person name="Lee Y."/>
            <person name="Matsushima K."/>
            <person name="Sugano S."/>
            <person name="Sakaizumi M."/>
            <person name="Narita T."/>
            <person name="Ohishi K."/>
            <person name="Haga S."/>
            <person name="Ohta F."/>
            <person name="Nomoto H."/>
            <person name="Nogata K."/>
            <person name="Morishita T."/>
            <person name="Endo T."/>
            <person name="Shin-I T."/>
            <person name="Takeda H."/>
            <person name="Morishita S."/>
            <person name="Kohara Y."/>
        </authorList>
    </citation>
    <scope>NUCLEOTIDE SEQUENCE [LARGE SCALE GENOMIC DNA]</scope>
    <source>
        <strain evidence="9 10">Hd-rR</strain>
    </source>
</reference>
<dbReference type="Proteomes" id="UP000001038">
    <property type="component" value="Chromosome 3"/>
</dbReference>
<organism evidence="9 10">
    <name type="scientific">Oryzias latipes</name>
    <name type="common">Japanese rice fish</name>
    <name type="synonym">Japanese killifish</name>
    <dbReference type="NCBI Taxonomy" id="8090"/>
    <lineage>
        <taxon>Eukaryota</taxon>
        <taxon>Metazoa</taxon>
        <taxon>Chordata</taxon>
        <taxon>Craniata</taxon>
        <taxon>Vertebrata</taxon>
        <taxon>Euteleostomi</taxon>
        <taxon>Actinopterygii</taxon>
        <taxon>Neopterygii</taxon>
        <taxon>Teleostei</taxon>
        <taxon>Neoteleostei</taxon>
        <taxon>Acanthomorphata</taxon>
        <taxon>Ovalentaria</taxon>
        <taxon>Atherinomorphae</taxon>
        <taxon>Beloniformes</taxon>
        <taxon>Adrianichthyidae</taxon>
        <taxon>Oryziinae</taxon>
        <taxon>Oryzias</taxon>
    </lineage>
</organism>
<feature type="disulfide bond" evidence="6">
    <location>
        <begin position="52"/>
        <end position="79"/>
    </location>
</feature>
<protein>
    <recommendedName>
        <fullName evidence="8">Fibronectin type-II domain-containing protein</fullName>
    </recommendedName>
</protein>
<evidence type="ECO:0000259" key="8">
    <source>
        <dbReference type="PROSITE" id="PS51092"/>
    </source>
</evidence>
<evidence type="ECO:0000313" key="9">
    <source>
        <dbReference type="Ensembl" id="ENSORLP00000031302.1"/>
    </source>
</evidence>
<dbReference type="InterPro" id="IPR000562">
    <property type="entry name" value="FN_type2_dom"/>
</dbReference>
<evidence type="ECO:0000256" key="7">
    <source>
        <dbReference type="SAM" id="SignalP"/>
    </source>
</evidence>
<dbReference type="PROSITE" id="PS00023">
    <property type="entry name" value="FN2_1"/>
    <property type="match status" value="1"/>
</dbReference>
<evidence type="ECO:0000256" key="4">
    <source>
        <dbReference type="ARBA" id="ARBA00022737"/>
    </source>
</evidence>
<dbReference type="STRING" id="8090.ENSORLP00000031302"/>
<dbReference type="GeneTree" id="ENSGT01100000263473"/>
<reference evidence="9" key="2">
    <citation type="submission" date="2025-08" db="UniProtKB">
        <authorList>
            <consortium name="Ensembl"/>
        </authorList>
    </citation>
    <scope>IDENTIFICATION</scope>
    <source>
        <strain evidence="9">Hd-rR</strain>
    </source>
</reference>
<evidence type="ECO:0000256" key="1">
    <source>
        <dbReference type="ARBA" id="ARBA00004613"/>
    </source>
</evidence>
<dbReference type="Pfam" id="PF00040">
    <property type="entry name" value="fn2"/>
    <property type="match status" value="1"/>
</dbReference>
<accession>A0A3B3HHY1</accession>
<proteinExistence type="inferred from homology"/>
<comment type="subcellular location">
    <subcellularLocation>
        <location evidence="1">Secreted</location>
    </subcellularLocation>
</comment>
<dbReference type="SMART" id="SM00059">
    <property type="entry name" value="FN2"/>
    <property type="match status" value="1"/>
</dbReference>
<keyword evidence="4" id="KW-0677">Repeat</keyword>
<dbReference type="Gene3D" id="2.10.10.10">
    <property type="entry name" value="Fibronectin, type II, collagen-binding"/>
    <property type="match status" value="1"/>
</dbReference>
<reference evidence="9" key="3">
    <citation type="submission" date="2025-09" db="UniProtKB">
        <authorList>
            <consortium name="Ensembl"/>
        </authorList>
    </citation>
    <scope>IDENTIFICATION</scope>
    <source>
        <strain evidence="9">Hd-rR</strain>
    </source>
</reference>
<dbReference type="InterPro" id="IPR013806">
    <property type="entry name" value="Kringle-like"/>
</dbReference>
<dbReference type="GO" id="GO:0005576">
    <property type="term" value="C:extracellular region"/>
    <property type="evidence" value="ECO:0007669"/>
    <property type="project" value="UniProtKB-SubCell"/>
</dbReference>
<dbReference type="PRINTS" id="PR00013">
    <property type="entry name" value="FNTYPEII"/>
</dbReference>
<feature type="domain" description="Fibronectin type-II" evidence="8">
    <location>
        <begin position="33"/>
        <end position="81"/>
    </location>
</feature>
<sequence>MPGTPGWWWGARLLLWASFSGGALHIHTLLGNANGMPCVFPFNYNNKWYSECTTEGREDNLHWCSTTPRYDRDERWGFCPVKGKANRATH</sequence>
<keyword evidence="7" id="KW-0732">Signal</keyword>
<dbReference type="AlphaFoldDB" id="A0A3B3HHY1"/>
<dbReference type="InParanoid" id="A0A3B3HHY1"/>
<keyword evidence="5 6" id="KW-1015">Disulfide bond</keyword>
<feature type="disulfide bond" evidence="6">
    <location>
        <begin position="38"/>
        <end position="64"/>
    </location>
</feature>
<evidence type="ECO:0000256" key="6">
    <source>
        <dbReference type="PROSITE-ProRule" id="PRU00479"/>
    </source>
</evidence>
<feature type="chain" id="PRO_5017224630" description="Fibronectin type-II domain-containing protein" evidence="7">
    <location>
        <begin position="26"/>
        <end position="90"/>
    </location>
</feature>
<keyword evidence="10" id="KW-1185">Reference proteome</keyword>
<evidence type="ECO:0000256" key="3">
    <source>
        <dbReference type="ARBA" id="ARBA00022525"/>
    </source>
</evidence>
<dbReference type="InterPro" id="IPR051666">
    <property type="entry name" value="SP_Capacitation_Regulator"/>
</dbReference>